<evidence type="ECO:0000313" key="2">
    <source>
        <dbReference type="EMBL" id="PZG16497.1"/>
    </source>
</evidence>
<comment type="caution">
    <text evidence="2">The sequence shown here is derived from an EMBL/GenBank/DDBJ whole genome shotgun (WGS) entry which is preliminary data.</text>
</comment>
<reference evidence="2 3" key="1">
    <citation type="submission" date="2018-01" db="EMBL/GenBank/DDBJ databases">
        <title>Draft genome sequence of Jishengella sp. NA12.</title>
        <authorList>
            <person name="Sahin N."/>
            <person name="Ay H."/>
            <person name="Saygin H."/>
        </authorList>
    </citation>
    <scope>NUCLEOTIDE SEQUENCE [LARGE SCALE GENOMIC DNA]</scope>
    <source>
        <strain evidence="2 3">NA12</strain>
    </source>
</reference>
<keyword evidence="1" id="KW-1133">Transmembrane helix</keyword>
<evidence type="ECO:0000256" key="1">
    <source>
        <dbReference type="SAM" id="Phobius"/>
    </source>
</evidence>
<gene>
    <name evidence="2" type="ORF">C1I95_17655</name>
</gene>
<organism evidence="2 3">
    <name type="scientific">Micromonospora craterilacus</name>
    <dbReference type="NCBI Taxonomy" id="1655439"/>
    <lineage>
        <taxon>Bacteria</taxon>
        <taxon>Bacillati</taxon>
        <taxon>Actinomycetota</taxon>
        <taxon>Actinomycetes</taxon>
        <taxon>Micromonosporales</taxon>
        <taxon>Micromonosporaceae</taxon>
        <taxon>Micromonospora</taxon>
    </lineage>
</organism>
<feature type="transmembrane region" description="Helical" evidence="1">
    <location>
        <begin position="132"/>
        <end position="156"/>
    </location>
</feature>
<keyword evidence="1" id="KW-0472">Membrane</keyword>
<name>A0A2W2F4K6_9ACTN</name>
<dbReference type="Proteomes" id="UP000248924">
    <property type="component" value="Unassembled WGS sequence"/>
</dbReference>
<proteinExistence type="predicted"/>
<keyword evidence="3" id="KW-1185">Reference proteome</keyword>
<protein>
    <submittedName>
        <fullName evidence="2">Uncharacterized protein</fullName>
    </submittedName>
</protein>
<dbReference type="AlphaFoldDB" id="A0A2W2F4K6"/>
<keyword evidence="1" id="KW-0812">Transmembrane</keyword>
<evidence type="ECO:0000313" key="3">
    <source>
        <dbReference type="Proteomes" id="UP000248924"/>
    </source>
</evidence>
<sequence>MGVMAGRTTAPATVAQRAAVEQATTGITAGALDEFLVAARDGRVVSMGGQWVIAASHEARVAIEAGLVAKIGDHEQARLKPTKAGRHTLGQICWEHISAKMQMVEKAYQRGWWEATQAYVPAVPSRPRWRRALSVAVGGLLLFAAGGATAILAAQIGSGQ</sequence>
<dbReference type="EMBL" id="POTY01000104">
    <property type="protein sequence ID" value="PZG16497.1"/>
    <property type="molecule type" value="Genomic_DNA"/>
</dbReference>
<accession>A0A2W2F4K6</accession>